<proteinExistence type="predicted"/>
<accession>A0A6C0DGZ9</accession>
<dbReference type="AlphaFoldDB" id="A0A6C0DGZ9"/>
<protein>
    <submittedName>
        <fullName evidence="1">Uncharacterized protein</fullName>
    </submittedName>
</protein>
<name>A0A6C0DGZ9_9ZZZZ</name>
<sequence>MSEYVNFDWISYYNFYGDLRQIGINTKVKAWNHWITAGKKEGRIFFDLKEIKNFDWKIYINNYPDLYKYKLDSFGKAYEHWVTQGKIQERTSLYYNTSKINYYGFGSSFFINMACHFLSSKYNLNFEYKYYHLFKKLGIILFIGNQKYNDNLLLTDDNFYELITEPSEAKNLVLNYDLTCHNKNFCFYLKKYFKIEQIRNKIIQSNIFNIRYNNNDDVFIHVRLGDVRLLRKHNLFDYYSETLKKISYENIYISSDEIDNNICQQLIHKYNMTIINKDEVETIMFASTCKYLILSGGSFSWLIGFMGFFSKEIYYPCNKNTWYGDIFVFNKWNGVGFFNTFKYYMKKSIADDPTDEWYDSPFDYNNYTVNSSDVVKTKKPLVVKSS</sequence>
<reference evidence="1" key="1">
    <citation type="journal article" date="2020" name="Nature">
        <title>Giant virus diversity and host interactions through global metagenomics.</title>
        <authorList>
            <person name="Schulz F."/>
            <person name="Roux S."/>
            <person name="Paez-Espino D."/>
            <person name="Jungbluth S."/>
            <person name="Walsh D.A."/>
            <person name="Denef V.J."/>
            <person name="McMahon K.D."/>
            <person name="Konstantinidis K.T."/>
            <person name="Eloe-Fadrosh E.A."/>
            <person name="Kyrpides N.C."/>
            <person name="Woyke T."/>
        </authorList>
    </citation>
    <scope>NUCLEOTIDE SEQUENCE</scope>
    <source>
        <strain evidence="1">GVMAG-M-3300023174-144</strain>
    </source>
</reference>
<dbReference type="EMBL" id="MN739603">
    <property type="protein sequence ID" value="QHT15229.1"/>
    <property type="molecule type" value="Genomic_DNA"/>
</dbReference>
<evidence type="ECO:0000313" key="1">
    <source>
        <dbReference type="EMBL" id="QHT15229.1"/>
    </source>
</evidence>
<organism evidence="1">
    <name type="scientific">viral metagenome</name>
    <dbReference type="NCBI Taxonomy" id="1070528"/>
    <lineage>
        <taxon>unclassified sequences</taxon>
        <taxon>metagenomes</taxon>
        <taxon>organismal metagenomes</taxon>
    </lineage>
</organism>